<dbReference type="FunFam" id="3.30.43.10:FF:000001">
    <property type="entry name" value="Xanthine dehydrogenase/oxidase"/>
    <property type="match status" value="1"/>
</dbReference>
<dbReference type="InterPro" id="IPR022407">
    <property type="entry name" value="OxRdtase_Mopterin_BS"/>
</dbReference>
<dbReference type="InterPro" id="IPR002346">
    <property type="entry name" value="Mopterin_DH_FAD-bd"/>
</dbReference>
<dbReference type="Proteomes" id="UP000248481">
    <property type="component" value="Chromosome 10"/>
</dbReference>
<dbReference type="FunFam" id="3.90.1170.50:FF:000002">
    <property type="entry name" value="Xanthine dehydrogenase/oxidase"/>
    <property type="match status" value="1"/>
</dbReference>
<sequence length="1333" mass="146685">MTADELVFFVNGKKVVEKNADPETTLLVYLRRKLQLSGTKLGCGEGGCGACTVMLSKYDRFQNKIVHFSANACLAPICSLHHVAVTTVEGIGSTKSRLHPVQERISKSHGSQCGFCTPGIVMSMYTLLRNQPEPTIEEIENAFQGNLCRCTGYRAILQGFRTFARDGGCCGGSGDNPNCCMNQKKDSNVTLLPSLFNPEEFMPLDPTQEPIFPPELLRLKDVPRKQLRFEGERVTWIQASTLKELLDLKAQYPEAKLVVGNTEIGIEMKFKNKLFPMIVCPAWIPELNAVEHGPEGISFGASCPLSSVEKTLHEAVDNLPAYKTEVFKGVLEQLRWFAGMQVKSVASIGGNIITASPISDLNPVFMASGAKLTIVSTGTKRMVRMDHTFFPGYRKTLLAPEEILLSIEIPYSREGEYFSAFKQASRREDDIAKVTCGMRVLFQPETAQVKELALCYGGMADRTISALKTTRKQTASFWNKELLQDVCAGLVEELYLSPDAPGGMVEFRRTLTLSFFFKFYLTVLQKLGKGNLENNCAKLDPTDASATSLFQKDPPANVQFFQEVPEGQSEEDMVGRPLPHLAAAMQASGEAMYCDDIPRYENELSLRLVTSTKAHAKITCIDISEAQKVPGFVCFISAEDVPGSNKTGIFNDETVFAKDEVTCVGHIIGAVVTDTPEHAQRAAQGVKITYEELPAIITIEDAIKNNSFHGSELKIGKGDLMKGFSEADNIVSGEVHVGGQEHFYLETHCTIAVPKGEQGEMELFVSTQNTMKTQSFVANMLGVPANRILVRVKRIGGGFGGKETRSTVVSTAVALAAHKTGRPVRCMLDRDEDMLITGGRHPFLAKYKVGFMKDGKVVALKVEHYSNAGNTLDLSQSIMERALFHMDNCYKIPNILGTGRLCKTNLPSNTAFRGFGGPQGMLIAEYWMSEVALTCGLPAEEVRRKNLYKEGDLTHFNQKLEAFTLSRCWDECLASSQYHARRSEIDKFNEENCWKKRGLCIIPTKFGISFSIPFLNQAGALIHVYTDGSVLLAHGGMEMGQGLHTKMIQVASRALKIPISKIYISETSTNTVPNTSPTAASVSSDLNGQAIYEACQTILKRLEPFKKKNPTGTWEEWVSAAYLDAVSLSATGFYKTPNLGYSFETNSGNPFHYFSYGVACSEVEIDCLTGDHKNLRTNIVMDVGSSLNPAIDIGQVEGAFVQGLGLFTLEELHYSPEGSLHTRGPSTYKIPAFGSIPIEFRVSLLRDCPNKKAIYASKGVGEPPLFLAASIFFAIKDAIRAARTKNADCKMEKLFRLDSPATPEKIRNACVDRFTTLCVTGVPENCKPWSVRV</sequence>
<comment type="subunit">
    <text evidence="22">Homodimer. Interacts with BTN1A1.</text>
</comment>
<evidence type="ECO:0000256" key="1">
    <source>
        <dbReference type="ARBA" id="ARBA00001974"/>
    </source>
</evidence>
<evidence type="ECO:0000256" key="15">
    <source>
        <dbReference type="ARBA" id="ARBA00022827"/>
    </source>
</evidence>
<dbReference type="GO" id="GO:0000255">
    <property type="term" value="P:allantoin metabolic process"/>
    <property type="evidence" value="ECO:0007669"/>
    <property type="project" value="UniProtKB-ARBA"/>
</dbReference>
<dbReference type="InterPro" id="IPR006058">
    <property type="entry name" value="2Fe2S_fd_BS"/>
</dbReference>
<feature type="binding site" evidence="29">
    <location>
        <position position="51"/>
    </location>
    <ligand>
        <name>[2Fe-2S] cluster</name>
        <dbReference type="ChEBI" id="CHEBI:190135"/>
        <label>1</label>
    </ligand>
</feature>
<evidence type="ECO:0000256" key="14">
    <source>
        <dbReference type="ARBA" id="ARBA00022723"/>
    </source>
</evidence>
<dbReference type="InterPro" id="IPR016169">
    <property type="entry name" value="FAD-bd_PCMH_sub2"/>
</dbReference>
<evidence type="ECO:0000256" key="18">
    <source>
        <dbReference type="ARBA" id="ARBA00023014"/>
    </source>
</evidence>
<evidence type="ECO:0000256" key="9">
    <source>
        <dbReference type="ARBA" id="ARBA00022490"/>
    </source>
</evidence>
<dbReference type="GO" id="GO:0043546">
    <property type="term" value="F:molybdopterin cofactor binding"/>
    <property type="evidence" value="ECO:0007669"/>
    <property type="project" value="InterPro"/>
</dbReference>
<evidence type="ECO:0000256" key="7">
    <source>
        <dbReference type="ARBA" id="ARBA00013221"/>
    </source>
</evidence>
<keyword evidence="15 28" id="KW-0274">FAD</keyword>
<dbReference type="SMART" id="SM01092">
    <property type="entry name" value="CO_deh_flav_C"/>
    <property type="match status" value="1"/>
</dbReference>
<feature type="active site" description="Proton acceptor" evidence="27">
    <location>
        <position position="1262"/>
    </location>
</feature>
<dbReference type="InterPro" id="IPR046867">
    <property type="entry name" value="AldOxase/xan_DH_MoCoBD2"/>
</dbReference>
<dbReference type="InterPro" id="IPR005107">
    <property type="entry name" value="CO_DH_flav_C"/>
</dbReference>
<evidence type="ECO:0000256" key="21">
    <source>
        <dbReference type="ARBA" id="ARBA00023157"/>
    </source>
</evidence>
<dbReference type="CTD" id="7498"/>
<dbReference type="PROSITE" id="PS51085">
    <property type="entry name" value="2FE2S_FER_2"/>
    <property type="match status" value="1"/>
</dbReference>
<feature type="binding site" evidence="28">
    <location>
        <begin position="257"/>
        <end position="264"/>
    </location>
    <ligand>
        <name>FAD</name>
        <dbReference type="ChEBI" id="CHEBI:57692"/>
    </ligand>
</feature>
<keyword evidence="20" id="KW-0576">Peroxisome</keyword>
<feature type="binding site" evidence="28">
    <location>
        <position position="360"/>
    </location>
    <ligand>
        <name>FAD</name>
        <dbReference type="ChEBI" id="CHEBI:57692"/>
    </ligand>
</feature>
<dbReference type="PIRSF" id="PIRSF000127">
    <property type="entry name" value="Xanthine_DH"/>
    <property type="match status" value="1"/>
</dbReference>
<dbReference type="InterPro" id="IPR002888">
    <property type="entry name" value="2Fe-2S-bd"/>
</dbReference>
<dbReference type="GO" id="GO:0009114">
    <property type="term" value="P:hypoxanthine catabolic process"/>
    <property type="evidence" value="ECO:0007669"/>
    <property type="project" value="UniProtKB-ARBA"/>
</dbReference>
<comment type="cofactor">
    <cofactor evidence="29">
        <name>[2Fe-2S] cluster</name>
        <dbReference type="ChEBI" id="CHEBI:190135"/>
    </cofactor>
    <text evidence="29">Binds 2 [2Fe-2S] clusters.</text>
</comment>
<dbReference type="FunFam" id="3.30.365.10:FF:000001">
    <property type="entry name" value="Xanthine dehydrogenase oxidase"/>
    <property type="match status" value="1"/>
</dbReference>
<keyword evidence="13 29" id="KW-0001">2Fe-2S</keyword>
<dbReference type="FunFam" id="3.30.365.10:FF:000004">
    <property type="entry name" value="Xanthine dehydrogenase oxidase"/>
    <property type="match status" value="1"/>
</dbReference>
<evidence type="ECO:0000256" key="12">
    <source>
        <dbReference type="ARBA" id="ARBA00022630"/>
    </source>
</evidence>
<evidence type="ECO:0000256" key="20">
    <source>
        <dbReference type="ARBA" id="ARBA00023140"/>
    </source>
</evidence>
<keyword evidence="9" id="KW-0963">Cytoplasm</keyword>
<dbReference type="FunFam" id="3.30.365.10:FF:000002">
    <property type="entry name" value="Xanthine dehydrogenase oxidase"/>
    <property type="match status" value="1"/>
</dbReference>
<dbReference type="Pfam" id="PF20256">
    <property type="entry name" value="MoCoBD_2"/>
    <property type="match status" value="1"/>
</dbReference>
<dbReference type="SMR" id="A0A2Y9HNS0"/>
<evidence type="ECO:0000256" key="22">
    <source>
        <dbReference type="ARBA" id="ARBA00026017"/>
    </source>
</evidence>
<dbReference type="FunFam" id="3.30.365.10:FF:000006">
    <property type="entry name" value="xanthine dehydrogenase/oxidase"/>
    <property type="match status" value="1"/>
</dbReference>
<keyword evidence="21" id="KW-1015">Disulfide bond</keyword>
<comment type="catalytic activity">
    <reaction evidence="24">
        <text>xanthine + O2 + H2O = urate + H2O2</text>
        <dbReference type="Rhea" id="RHEA:21132"/>
        <dbReference type="ChEBI" id="CHEBI:15377"/>
        <dbReference type="ChEBI" id="CHEBI:15379"/>
        <dbReference type="ChEBI" id="CHEBI:16240"/>
        <dbReference type="ChEBI" id="CHEBI:17712"/>
        <dbReference type="ChEBI" id="CHEBI:17775"/>
        <dbReference type="EC" id="1.17.3.2"/>
    </reaction>
</comment>
<dbReference type="InterPro" id="IPR036318">
    <property type="entry name" value="FAD-bd_PCMH-like_sf"/>
</dbReference>
<evidence type="ECO:0000256" key="6">
    <source>
        <dbReference type="ARBA" id="ARBA00013123"/>
    </source>
</evidence>
<comment type="catalytic activity">
    <reaction evidence="25">
        <text>xanthine + NAD(+) + H2O = urate + NADH + H(+)</text>
        <dbReference type="Rhea" id="RHEA:16669"/>
        <dbReference type="ChEBI" id="CHEBI:15377"/>
        <dbReference type="ChEBI" id="CHEBI:15378"/>
        <dbReference type="ChEBI" id="CHEBI:17712"/>
        <dbReference type="ChEBI" id="CHEBI:17775"/>
        <dbReference type="ChEBI" id="CHEBI:57540"/>
        <dbReference type="ChEBI" id="CHEBI:57945"/>
        <dbReference type="EC" id="1.17.1.4"/>
    </reaction>
</comment>
<feature type="binding site" evidence="29">
    <location>
        <position position="913"/>
    </location>
    <ligand>
        <name>Mo-molybdopterin</name>
        <dbReference type="ChEBI" id="CHEBI:71302"/>
    </ligand>
    <ligandPart>
        <name>Mo</name>
        <dbReference type="ChEBI" id="CHEBI:28685"/>
    </ligandPart>
</feature>
<dbReference type="SUPFAM" id="SSF54292">
    <property type="entry name" value="2Fe-2S ferredoxin-like"/>
    <property type="match status" value="1"/>
</dbReference>
<dbReference type="Gene3D" id="3.30.465.10">
    <property type="match status" value="1"/>
</dbReference>
<evidence type="ECO:0000256" key="11">
    <source>
        <dbReference type="ARBA" id="ARBA00022525"/>
    </source>
</evidence>
<dbReference type="PROSITE" id="PS51387">
    <property type="entry name" value="FAD_PCMH"/>
    <property type="match status" value="1"/>
</dbReference>
<dbReference type="InterPro" id="IPR036884">
    <property type="entry name" value="2Fe-2S-bd_dom_sf"/>
</dbReference>
<dbReference type="Pfam" id="PF03450">
    <property type="entry name" value="CO_deh_flav_C"/>
    <property type="match status" value="1"/>
</dbReference>
<dbReference type="Gene3D" id="3.30.365.10">
    <property type="entry name" value="Aldehyde oxidase/xanthine dehydrogenase, molybdopterin binding domain"/>
    <property type="match status" value="5"/>
</dbReference>
<dbReference type="GO" id="GO:0004854">
    <property type="term" value="F:xanthine dehydrogenase activity"/>
    <property type="evidence" value="ECO:0007669"/>
    <property type="project" value="UniProtKB-EC"/>
</dbReference>
<dbReference type="InterPro" id="IPR036856">
    <property type="entry name" value="Ald_Oxase/Xan_DH_a/b_sf"/>
</dbReference>
<evidence type="ECO:0000256" key="28">
    <source>
        <dbReference type="PIRSR" id="PIRSR000127-2"/>
    </source>
</evidence>
<evidence type="ECO:0000256" key="26">
    <source>
        <dbReference type="ARBA" id="ARBA00049517"/>
    </source>
</evidence>
<dbReference type="InterPro" id="IPR016167">
    <property type="entry name" value="FAD-bd_PCMH_sub1"/>
</dbReference>
<feature type="binding site" evidence="29">
    <location>
        <position position="116"/>
    </location>
    <ligand>
        <name>[2Fe-2S] cluster</name>
        <dbReference type="ChEBI" id="CHEBI:190135"/>
        <label>2</label>
    </ligand>
</feature>
<evidence type="ECO:0000256" key="16">
    <source>
        <dbReference type="ARBA" id="ARBA00023002"/>
    </source>
</evidence>
<dbReference type="SUPFAM" id="SSF54665">
    <property type="entry name" value="CO dehydrogenase molybdoprotein N-domain-like"/>
    <property type="match status" value="1"/>
</dbReference>
<feature type="binding site" evidence="29">
    <location>
        <position position="1080"/>
    </location>
    <ligand>
        <name>Mo-molybdopterin</name>
        <dbReference type="ChEBI" id="CHEBI:71302"/>
    </ligand>
    <ligandPart>
        <name>Mo</name>
        <dbReference type="ChEBI" id="CHEBI:28685"/>
    </ligandPart>
</feature>
<dbReference type="FunFam" id="3.30.465.10:FF:000004">
    <property type="entry name" value="Xanthine dehydrogenase/oxidase"/>
    <property type="match status" value="1"/>
</dbReference>
<evidence type="ECO:0000313" key="32">
    <source>
        <dbReference type="Proteomes" id="UP000248481"/>
    </source>
</evidence>
<feature type="binding site" evidence="28">
    <location>
        <position position="881"/>
    </location>
    <ligand>
        <name>substrate</name>
    </ligand>
</feature>
<gene>
    <name evidence="33" type="primary">XDH</name>
</gene>
<dbReference type="SUPFAM" id="SSF47741">
    <property type="entry name" value="CO dehydrogenase ISP C-domain like"/>
    <property type="match status" value="1"/>
</dbReference>
<dbReference type="PROSITE" id="PS00197">
    <property type="entry name" value="2FE2S_FER_1"/>
    <property type="match status" value="1"/>
</dbReference>
<feature type="binding site" evidence="29">
    <location>
        <position position="148"/>
    </location>
    <ligand>
        <name>[2Fe-2S] cluster</name>
        <dbReference type="ChEBI" id="CHEBI:190135"/>
        <label>2</label>
    </ligand>
</feature>
<dbReference type="Pfam" id="PF01315">
    <property type="entry name" value="Ald_Xan_dh_C"/>
    <property type="match status" value="1"/>
</dbReference>
<feature type="domain" description="2Fe-2S ferredoxin-type" evidence="30">
    <location>
        <begin position="4"/>
        <end position="91"/>
    </location>
</feature>
<evidence type="ECO:0000256" key="8">
    <source>
        <dbReference type="ARBA" id="ARBA00019137"/>
    </source>
</evidence>
<keyword evidence="10 29" id="KW-0500">Molybdenum</keyword>
<feature type="binding site" evidence="29">
    <location>
        <position position="768"/>
    </location>
    <ligand>
        <name>Mo-molybdopterin</name>
        <dbReference type="ChEBI" id="CHEBI:71302"/>
    </ligand>
    <ligandPart>
        <name>Mo</name>
        <dbReference type="ChEBI" id="CHEBI:28685"/>
    </ligandPart>
</feature>
<evidence type="ECO:0000256" key="19">
    <source>
        <dbReference type="ARBA" id="ARBA00023027"/>
    </source>
</evidence>
<dbReference type="RefSeq" id="XP_021553383.1">
    <property type="nucleotide sequence ID" value="XM_021697708.2"/>
</dbReference>
<dbReference type="GO" id="GO:0006148">
    <property type="term" value="P:inosine catabolic process"/>
    <property type="evidence" value="ECO:0007669"/>
    <property type="project" value="UniProtKB-ARBA"/>
</dbReference>
<dbReference type="Gene3D" id="3.10.20.30">
    <property type="match status" value="1"/>
</dbReference>
<evidence type="ECO:0000256" key="17">
    <source>
        <dbReference type="ARBA" id="ARBA00023004"/>
    </source>
</evidence>
<keyword evidence="32" id="KW-1185">Reference proteome</keyword>
<evidence type="ECO:0000256" key="25">
    <source>
        <dbReference type="ARBA" id="ARBA00049017"/>
    </source>
</evidence>
<evidence type="ECO:0000256" key="3">
    <source>
        <dbReference type="ARBA" id="ARBA00004496"/>
    </source>
</evidence>
<feature type="binding site" evidence="29">
    <location>
        <position position="799"/>
    </location>
    <ligand>
        <name>Mo-molybdopterin</name>
        <dbReference type="ChEBI" id="CHEBI:71302"/>
    </ligand>
    <ligandPart>
        <name>Mo</name>
        <dbReference type="ChEBI" id="CHEBI:28685"/>
    </ligandPart>
</feature>
<dbReference type="InterPro" id="IPR016166">
    <property type="entry name" value="FAD-bd_PCMH"/>
</dbReference>
<feature type="binding site" evidence="28">
    <location>
        <position position="404"/>
    </location>
    <ligand>
        <name>FAD</name>
        <dbReference type="ChEBI" id="CHEBI:57692"/>
    </ligand>
</feature>
<dbReference type="PANTHER" id="PTHR45444">
    <property type="entry name" value="XANTHINE DEHYDROGENASE"/>
    <property type="match status" value="1"/>
</dbReference>
<feature type="binding site" evidence="28">
    <location>
        <position position="915"/>
    </location>
    <ligand>
        <name>substrate</name>
    </ligand>
</feature>
<feature type="domain" description="FAD-binding PCMH-type" evidence="31">
    <location>
        <begin position="229"/>
        <end position="414"/>
    </location>
</feature>
<proteinExistence type="inferred from homology"/>
<feature type="binding site" evidence="28">
    <location>
        <position position="337"/>
    </location>
    <ligand>
        <name>FAD</name>
        <dbReference type="ChEBI" id="CHEBI:57692"/>
    </ligand>
</feature>
<evidence type="ECO:0000256" key="4">
    <source>
        <dbReference type="ARBA" id="ARBA00004613"/>
    </source>
</evidence>
<dbReference type="GO" id="GO:0071949">
    <property type="term" value="F:FAD binding"/>
    <property type="evidence" value="ECO:0007669"/>
    <property type="project" value="InterPro"/>
</dbReference>
<reference evidence="33" key="1">
    <citation type="submission" date="2025-08" db="UniProtKB">
        <authorList>
            <consortium name="RefSeq"/>
        </authorList>
    </citation>
    <scope>IDENTIFICATION</scope>
    <source>
        <tissue evidence="33">Blood</tissue>
    </source>
</reference>
<evidence type="ECO:0000259" key="31">
    <source>
        <dbReference type="PROSITE" id="PS51387"/>
    </source>
</evidence>
<dbReference type="GO" id="GO:0005506">
    <property type="term" value="F:iron ion binding"/>
    <property type="evidence" value="ECO:0007669"/>
    <property type="project" value="InterPro"/>
</dbReference>
<comment type="cofactor">
    <cofactor evidence="23">
        <name>[2Fe-2S] cluster</name>
        <dbReference type="ChEBI" id="CHEBI:190135"/>
    </cofactor>
</comment>
<dbReference type="GO" id="GO:0009115">
    <property type="term" value="P:xanthine catabolic process"/>
    <property type="evidence" value="ECO:0007669"/>
    <property type="project" value="UniProtKB-ARBA"/>
</dbReference>
<dbReference type="EC" id="1.17.1.4" evidence="6"/>
<protein>
    <recommendedName>
        <fullName evidence="8">Xanthine dehydrogenase/oxidase</fullName>
        <ecNumber evidence="6">1.17.1.4</ecNumber>
        <ecNumber evidence="7">1.17.3.2</ecNumber>
    </recommendedName>
</protein>
<comment type="similarity">
    <text evidence="5">Belongs to the xanthine dehydrogenase family.</text>
</comment>
<evidence type="ECO:0000256" key="24">
    <source>
        <dbReference type="ARBA" id="ARBA00047378"/>
    </source>
</evidence>
<comment type="catalytic activity">
    <reaction evidence="26">
        <text>hypoxanthine + NAD(+) + H2O = xanthine + NADH + H(+)</text>
        <dbReference type="Rhea" id="RHEA:24670"/>
        <dbReference type="ChEBI" id="CHEBI:15377"/>
        <dbReference type="ChEBI" id="CHEBI:15378"/>
        <dbReference type="ChEBI" id="CHEBI:17368"/>
        <dbReference type="ChEBI" id="CHEBI:17712"/>
        <dbReference type="ChEBI" id="CHEBI:57540"/>
        <dbReference type="ChEBI" id="CHEBI:57945"/>
        <dbReference type="EC" id="1.17.1.4"/>
    </reaction>
</comment>
<evidence type="ECO:0000256" key="23">
    <source>
        <dbReference type="ARBA" id="ARBA00034078"/>
    </source>
</evidence>
<evidence type="ECO:0000256" key="2">
    <source>
        <dbReference type="ARBA" id="ARBA00004275"/>
    </source>
</evidence>
<keyword evidence="18 29" id="KW-0411">Iron-sulfur</keyword>
<feature type="binding site" evidence="28">
    <location>
        <position position="422"/>
    </location>
    <ligand>
        <name>FAD</name>
        <dbReference type="ChEBI" id="CHEBI:57692"/>
    </ligand>
</feature>
<feature type="binding site" evidence="29">
    <location>
        <position position="113"/>
    </location>
    <ligand>
        <name>[2Fe-2S] cluster</name>
        <dbReference type="ChEBI" id="CHEBI:190135"/>
        <label>2</label>
    </ligand>
</feature>
<dbReference type="SMART" id="SM01008">
    <property type="entry name" value="Ald_Xan_dh_C"/>
    <property type="match status" value="1"/>
</dbReference>
<feature type="binding site" evidence="29">
    <location>
        <position position="43"/>
    </location>
    <ligand>
        <name>[2Fe-2S] cluster</name>
        <dbReference type="ChEBI" id="CHEBI:190135"/>
        <label>1</label>
    </ligand>
</feature>
<name>A0A2Y9HNS0_NEOSC</name>
<evidence type="ECO:0000256" key="10">
    <source>
        <dbReference type="ARBA" id="ARBA00022505"/>
    </source>
</evidence>
<keyword evidence="17 29" id="KW-0408">Iron</keyword>
<feature type="binding site" evidence="29">
    <location>
        <position position="150"/>
    </location>
    <ligand>
        <name>[2Fe-2S] cluster</name>
        <dbReference type="ChEBI" id="CHEBI:190135"/>
        <label>2</label>
    </ligand>
</feature>
<dbReference type="InterPro" id="IPR016208">
    <property type="entry name" value="Ald_Oxase/xanthine_DH-like"/>
</dbReference>
<dbReference type="Pfam" id="PF01799">
    <property type="entry name" value="Fer2_2"/>
    <property type="match status" value="1"/>
</dbReference>
<keyword evidence="11" id="KW-0964">Secreted</keyword>
<feature type="binding site" evidence="28">
    <location>
        <position position="803"/>
    </location>
    <ligand>
        <name>substrate</name>
    </ligand>
</feature>
<evidence type="ECO:0000256" key="27">
    <source>
        <dbReference type="PIRSR" id="PIRSR000127-1"/>
    </source>
</evidence>
<dbReference type="EC" id="1.17.3.2" evidence="7"/>
<keyword evidence="16" id="KW-0560">Oxidoreductase</keyword>
<feature type="binding site" evidence="29">
    <location>
        <position position="73"/>
    </location>
    <ligand>
        <name>[2Fe-2S] cluster</name>
        <dbReference type="ChEBI" id="CHEBI:190135"/>
        <label>1</label>
    </ligand>
</feature>
<dbReference type="KEGG" id="nsu:110587475"/>
<dbReference type="Pfam" id="PF02738">
    <property type="entry name" value="MoCoBD_1"/>
    <property type="match status" value="1"/>
</dbReference>
<organism evidence="32 33">
    <name type="scientific">Neomonachus schauinslandi</name>
    <name type="common">Hawaiian monk seal</name>
    <name type="synonym">Monachus schauinslandi</name>
    <dbReference type="NCBI Taxonomy" id="29088"/>
    <lineage>
        <taxon>Eukaryota</taxon>
        <taxon>Metazoa</taxon>
        <taxon>Chordata</taxon>
        <taxon>Craniata</taxon>
        <taxon>Vertebrata</taxon>
        <taxon>Euteleostomi</taxon>
        <taxon>Mammalia</taxon>
        <taxon>Eutheria</taxon>
        <taxon>Laurasiatheria</taxon>
        <taxon>Carnivora</taxon>
        <taxon>Caniformia</taxon>
        <taxon>Pinnipedia</taxon>
        <taxon>Phocidae</taxon>
        <taxon>Monachinae</taxon>
        <taxon>Monachini</taxon>
        <taxon>Neomonachus</taxon>
    </lineage>
</organism>
<keyword evidence="14 29" id="KW-0479">Metal-binding</keyword>
<dbReference type="InterPro" id="IPR012675">
    <property type="entry name" value="Beta-grasp_dom_sf"/>
</dbReference>
<dbReference type="InterPro" id="IPR008274">
    <property type="entry name" value="AldOxase/xan_DH_MoCoBD1"/>
</dbReference>
<dbReference type="InterPro" id="IPR036683">
    <property type="entry name" value="CO_DH_flav_C_dom_sf"/>
</dbReference>
<evidence type="ECO:0000256" key="13">
    <source>
        <dbReference type="ARBA" id="ARBA00022714"/>
    </source>
</evidence>
<dbReference type="FunFam" id="1.10.150.120:FF:000002">
    <property type="entry name" value="xanthine dehydrogenase/oxidase"/>
    <property type="match status" value="1"/>
</dbReference>
<dbReference type="GO" id="GO:0005777">
    <property type="term" value="C:peroxisome"/>
    <property type="evidence" value="ECO:0007669"/>
    <property type="project" value="UniProtKB-SubCell"/>
</dbReference>
<dbReference type="GO" id="GO:0004855">
    <property type="term" value="F:xanthine oxidase activity"/>
    <property type="evidence" value="ECO:0007669"/>
    <property type="project" value="UniProtKB-EC"/>
</dbReference>
<accession>A0A2Y9HNS0</accession>
<dbReference type="FunFam" id="3.10.20.30:FF:000015">
    <property type="entry name" value="Aldehyde oxidase 1"/>
    <property type="match status" value="1"/>
</dbReference>
<evidence type="ECO:0000256" key="29">
    <source>
        <dbReference type="PIRSR" id="PIRSR000127-3"/>
    </source>
</evidence>
<dbReference type="SUPFAM" id="SSF56003">
    <property type="entry name" value="Molybdenum cofactor-binding domain"/>
    <property type="match status" value="1"/>
</dbReference>
<dbReference type="SUPFAM" id="SSF55447">
    <property type="entry name" value="CO dehydrogenase flavoprotein C-terminal domain-like"/>
    <property type="match status" value="1"/>
</dbReference>
<dbReference type="InterPro" id="IPR037165">
    <property type="entry name" value="AldOxase/xan_DH_Mopterin-bd_sf"/>
</dbReference>
<dbReference type="GO" id="GO:0005576">
    <property type="term" value="C:extracellular region"/>
    <property type="evidence" value="ECO:0007669"/>
    <property type="project" value="UniProtKB-SubCell"/>
</dbReference>
<dbReference type="GO" id="GO:0005829">
    <property type="term" value="C:cytosol"/>
    <property type="evidence" value="ECO:0007669"/>
    <property type="project" value="UniProtKB-ARBA"/>
</dbReference>
<dbReference type="Gene3D" id="3.30.43.10">
    <property type="entry name" value="Uridine Diphospho-n-acetylenolpyruvylglucosamine Reductase, domain 2"/>
    <property type="match status" value="1"/>
</dbReference>
<keyword evidence="12" id="KW-0285">Flavoprotein</keyword>
<comment type="subcellular location">
    <subcellularLocation>
        <location evidence="3">Cytoplasm</location>
    </subcellularLocation>
    <subcellularLocation>
        <location evidence="2">Peroxisome</location>
    </subcellularLocation>
    <subcellularLocation>
        <location evidence="4">Secreted</location>
    </subcellularLocation>
</comment>
<dbReference type="InterPro" id="IPR000674">
    <property type="entry name" value="Ald_Oxase/Xan_DH_a/b"/>
</dbReference>
<dbReference type="Pfam" id="PF00111">
    <property type="entry name" value="Fer2"/>
    <property type="match status" value="1"/>
</dbReference>
<dbReference type="PANTHER" id="PTHR45444:SF3">
    <property type="entry name" value="XANTHINE DEHYDROGENASE"/>
    <property type="match status" value="1"/>
</dbReference>
<evidence type="ECO:0000256" key="5">
    <source>
        <dbReference type="ARBA" id="ARBA00006849"/>
    </source>
</evidence>
<evidence type="ECO:0000313" key="33">
    <source>
        <dbReference type="RefSeq" id="XP_021553383.1"/>
    </source>
</evidence>
<feature type="binding site" evidence="29">
    <location>
        <position position="48"/>
    </location>
    <ligand>
        <name>[2Fe-2S] cluster</name>
        <dbReference type="ChEBI" id="CHEBI:190135"/>
        <label>1</label>
    </ligand>
</feature>
<dbReference type="SUPFAM" id="SSF56176">
    <property type="entry name" value="FAD-binding/transporter-associated domain-like"/>
    <property type="match status" value="1"/>
</dbReference>
<dbReference type="Gene3D" id="1.10.150.120">
    <property type="entry name" value="[2Fe-2S]-binding domain"/>
    <property type="match status" value="1"/>
</dbReference>
<dbReference type="Gene3D" id="3.90.1170.50">
    <property type="entry name" value="Aldehyde oxidase/xanthine dehydrogenase, a/b hammerhead"/>
    <property type="match status" value="1"/>
</dbReference>
<dbReference type="InParanoid" id="A0A2Y9HNS0"/>
<dbReference type="Pfam" id="PF00941">
    <property type="entry name" value="FAD_binding_5"/>
    <property type="match status" value="1"/>
</dbReference>
<dbReference type="PROSITE" id="PS00559">
    <property type="entry name" value="MOLYBDOPTERIN_EUK"/>
    <property type="match status" value="1"/>
</dbReference>
<keyword evidence="19" id="KW-0520">NAD</keyword>
<dbReference type="GeneID" id="110587475"/>
<evidence type="ECO:0000259" key="30">
    <source>
        <dbReference type="PROSITE" id="PS51085"/>
    </source>
</evidence>
<dbReference type="STRING" id="29088.A0A2Y9HNS0"/>
<dbReference type="Gene3D" id="3.30.390.50">
    <property type="entry name" value="CO dehydrogenase flavoprotein, C-terminal domain"/>
    <property type="match status" value="1"/>
</dbReference>
<dbReference type="FunFam" id="3.30.390.50:FF:000001">
    <property type="entry name" value="Xanthine dehydrogenase oxidase"/>
    <property type="match status" value="1"/>
</dbReference>
<comment type="cofactor">
    <cofactor evidence="29">
        <name>Mo-molybdopterin</name>
        <dbReference type="ChEBI" id="CHEBI:71302"/>
    </cofactor>
    <text evidence="29">Binds 1 Mo-molybdopterin (Mo-MPT) cofactor per subunit.</text>
</comment>
<dbReference type="InterPro" id="IPR014307">
    <property type="entry name" value="Xanthine_DH_ssu"/>
</dbReference>
<feature type="binding site" evidence="28">
    <location>
        <begin position="347"/>
        <end position="351"/>
    </location>
    <ligand>
        <name>FAD</name>
        <dbReference type="ChEBI" id="CHEBI:57692"/>
    </ligand>
</feature>
<dbReference type="NCBIfam" id="TIGR02963">
    <property type="entry name" value="xanthine_xdhA"/>
    <property type="match status" value="1"/>
</dbReference>
<dbReference type="FunFam" id="3.30.365.10:FF:000003">
    <property type="entry name" value="Aldehyde oxidase 1"/>
    <property type="match status" value="1"/>
</dbReference>
<dbReference type="InterPro" id="IPR036010">
    <property type="entry name" value="2Fe-2S_ferredoxin-like_sf"/>
</dbReference>
<comment type="cofactor">
    <cofactor evidence="1 28">
        <name>FAD</name>
        <dbReference type="ChEBI" id="CHEBI:57692"/>
    </cofactor>
</comment>
<dbReference type="GO" id="GO:0051537">
    <property type="term" value="F:2 iron, 2 sulfur cluster binding"/>
    <property type="evidence" value="ECO:0007669"/>
    <property type="project" value="UniProtKB-KW"/>
</dbReference>
<dbReference type="InterPro" id="IPR001041">
    <property type="entry name" value="2Fe-2S_ferredoxin-type"/>
</dbReference>